<dbReference type="EMBL" id="JBBPCC010000022">
    <property type="protein sequence ID" value="MEK8131537.1"/>
    <property type="molecule type" value="Genomic_DNA"/>
</dbReference>
<dbReference type="InterPro" id="IPR002577">
    <property type="entry name" value="HTH_HxlR"/>
</dbReference>
<gene>
    <name evidence="5" type="ORF">WMW72_26875</name>
</gene>
<keyword evidence="6" id="KW-1185">Reference proteome</keyword>
<protein>
    <submittedName>
        <fullName evidence="5">Helix-turn-helix domain-containing protein</fullName>
    </submittedName>
</protein>
<dbReference type="PROSITE" id="PS51118">
    <property type="entry name" value="HTH_HXLR"/>
    <property type="match status" value="1"/>
</dbReference>
<dbReference type="SUPFAM" id="SSF46785">
    <property type="entry name" value="Winged helix' DNA-binding domain"/>
    <property type="match status" value="1"/>
</dbReference>
<evidence type="ECO:0000259" key="4">
    <source>
        <dbReference type="PROSITE" id="PS51118"/>
    </source>
</evidence>
<dbReference type="PANTHER" id="PTHR33204">
    <property type="entry name" value="TRANSCRIPTIONAL REGULATOR, MARR FAMILY"/>
    <property type="match status" value="1"/>
</dbReference>
<name>A0ABU9DRS1_9BACL</name>
<evidence type="ECO:0000256" key="2">
    <source>
        <dbReference type="ARBA" id="ARBA00023125"/>
    </source>
</evidence>
<keyword evidence="3" id="KW-0804">Transcription</keyword>
<comment type="caution">
    <text evidence="5">The sequence shown here is derived from an EMBL/GenBank/DDBJ whole genome shotgun (WGS) entry which is preliminary data.</text>
</comment>
<reference evidence="5 6" key="1">
    <citation type="submission" date="2024-04" db="EMBL/GenBank/DDBJ databases">
        <title>draft genome sequnece of Paenibacillus filicis.</title>
        <authorList>
            <person name="Kim D.-U."/>
        </authorList>
    </citation>
    <scope>NUCLEOTIDE SEQUENCE [LARGE SCALE GENOMIC DNA]</scope>
    <source>
        <strain evidence="5 6">KACC14197</strain>
    </source>
</reference>
<dbReference type="InterPro" id="IPR036388">
    <property type="entry name" value="WH-like_DNA-bd_sf"/>
</dbReference>
<dbReference type="RefSeq" id="WP_341418672.1">
    <property type="nucleotide sequence ID" value="NZ_JBBPCC010000022.1"/>
</dbReference>
<dbReference type="CDD" id="cd00090">
    <property type="entry name" value="HTH_ARSR"/>
    <property type="match status" value="1"/>
</dbReference>
<evidence type="ECO:0000256" key="3">
    <source>
        <dbReference type="ARBA" id="ARBA00023163"/>
    </source>
</evidence>
<organism evidence="5 6">
    <name type="scientific">Paenibacillus filicis</name>
    <dbReference type="NCBI Taxonomy" id="669464"/>
    <lineage>
        <taxon>Bacteria</taxon>
        <taxon>Bacillati</taxon>
        <taxon>Bacillota</taxon>
        <taxon>Bacilli</taxon>
        <taxon>Bacillales</taxon>
        <taxon>Paenibacillaceae</taxon>
        <taxon>Paenibacillus</taxon>
    </lineage>
</organism>
<dbReference type="InterPro" id="IPR011991">
    <property type="entry name" value="ArsR-like_HTH"/>
</dbReference>
<dbReference type="Pfam" id="PF01638">
    <property type="entry name" value="HxlR"/>
    <property type="match status" value="1"/>
</dbReference>
<proteinExistence type="predicted"/>
<sequence>MSAHSKKSIQPDISLTVCGYSKVLEIISNKWTALIIYALEDGRIRYGEIGKRIEGISKKMLTQTLRQLERDGLIRRDVTPSIPPIVAYSLSPLGESLIPLMLELKQWAKTHYSLVEQARAAYDHSVSQEHS</sequence>
<feature type="domain" description="HTH hxlR-type" evidence="4">
    <location>
        <begin position="18"/>
        <end position="116"/>
    </location>
</feature>
<accession>A0ABU9DRS1</accession>
<dbReference type="Gene3D" id="1.10.10.10">
    <property type="entry name" value="Winged helix-like DNA-binding domain superfamily/Winged helix DNA-binding domain"/>
    <property type="match status" value="1"/>
</dbReference>
<keyword evidence="1" id="KW-0805">Transcription regulation</keyword>
<evidence type="ECO:0000313" key="6">
    <source>
        <dbReference type="Proteomes" id="UP001469365"/>
    </source>
</evidence>
<keyword evidence="2" id="KW-0238">DNA-binding</keyword>
<dbReference type="PANTHER" id="PTHR33204:SF37">
    <property type="entry name" value="HTH-TYPE TRANSCRIPTIONAL REGULATOR YODB"/>
    <property type="match status" value="1"/>
</dbReference>
<evidence type="ECO:0000313" key="5">
    <source>
        <dbReference type="EMBL" id="MEK8131537.1"/>
    </source>
</evidence>
<evidence type="ECO:0000256" key="1">
    <source>
        <dbReference type="ARBA" id="ARBA00023015"/>
    </source>
</evidence>
<dbReference type="Proteomes" id="UP001469365">
    <property type="component" value="Unassembled WGS sequence"/>
</dbReference>
<dbReference type="InterPro" id="IPR036390">
    <property type="entry name" value="WH_DNA-bd_sf"/>
</dbReference>